<feature type="region of interest" description="Disordered" evidence="1">
    <location>
        <begin position="508"/>
        <end position="531"/>
    </location>
</feature>
<evidence type="ECO:0000256" key="1">
    <source>
        <dbReference type="SAM" id="MobiDB-lite"/>
    </source>
</evidence>
<dbReference type="PANTHER" id="PTHR13136:SF16">
    <property type="entry name" value="KAT8 REGULATORY NSL COMPLEX SUBUNIT 3"/>
    <property type="match status" value="1"/>
</dbReference>
<accession>A0A8C4Q5R0</accession>
<reference evidence="3" key="1">
    <citation type="submission" date="2025-08" db="UniProtKB">
        <authorList>
            <consortium name="Ensembl"/>
        </authorList>
    </citation>
    <scope>IDENTIFICATION</scope>
</reference>
<dbReference type="Ensembl" id="ENSEBUT00000010692.1">
    <property type="protein sequence ID" value="ENSEBUP00000010151.1"/>
    <property type="gene ID" value="ENSEBUG00000006519.1"/>
</dbReference>
<keyword evidence="4" id="KW-1185">Reference proteome</keyword>
<dbReference type="Proteomes" id="UP000694388">
    <property type="component" value="Unplaced"/>
</dbReference>
<dbReference type="Pfam" id="PF23154">
    <property type="entry name" value="KANSL3_1st"/>
    <property type="match status" value="1"/>
</dbReference>
<organism evidence="3 4">
    <name type="scientific">Eptatretus burgeri</name>
    <name type="common">Inshore hagfish</name>
    <dbReference type="NCBI Taxonomy" id="7764"/>
    <lineage>
        <taxon>Eukaryota</taxon>
        <taxon>Metazoa</taxon>
        <taxon>Chordata</taxon>
        <taxon>Craniata</taxon>
        <taxon>Vertebrata</taxon>
        <taxon>Cyclostomata</taxon>
        <taxon>Myxini</taxon>
        <taxon>Myxiniformes</taxon>
        <taxon>Myxinidae</taxon>
        <taxon>Eptatretinae</taxon>
        <taxon>Eptatretus</taxon>
    </lineage>
</organism>
<reference evidence="3" key="2">
    <citation type="submission" date="2025-09" db="UniProtKB">
        <authorList>
            <consortium name="Ensembl"/>
        </authorList>
    </citation>
    <scope>IDENTIFICATION</scope>
</reference>
<dbReference type="SUPFAM" id="SSF53474">
    <property type="entry name" value="alpha/beta-Hydrolases"/>
    <property type="match status" value="1"/>
</dbReference>
<feature type="region of interest" description="Disordered" evidence="1">
    <location>
        <begin position="649"/>
        <end position="670"/>
    </location>
</feature>
<dbReference type="AlphaFoldDB" id="A0A8C4Q5R0"/>
<evidence type="ECO:0000259" key="2">
    <source>
        <dbReference type="Pfam" id="PF23154"/>
    </source>
</evidence>
<name>A0A8C4Q5R0_EPTBU</name>
<evidence type="ECO:0000313" key="3">
    <source>
        <dbReference type="Ensembl" id="ENSEBUP00000010151.1"/>
    </source>
</evidence>
<dbReference type="InterPro" id="IPR026555">
    <property type="entry name" value="NSL3/Tex30"/>
</dbReference>
<dbReference type="InterPro" id="IPR056519">
    <property type="entry name" value="KANSL3_1st"/>
</dbReference>
<dbReference type="Gene3D" id="3.40.50.1820">
    <property type="entry name" value="alpha/beta hydrolase"/>
    <property type="match status" value="1"/>
</dbReference>
<feature type="region of interest" description="Disordered" evidence="1">
    <location>
        <begin position="471"/>
        <end position="493"/>
    </location>
</feature>
<feature type="compositionally biased region" description="Polar residues" evidence="1">
    <location>
        <begin position="731"/>
        <end position="748"/>
    </location>
</feature>
<feature type="region of interest" description="Disordered" evidence="1">
    <location>
        <begin position="710"/>
        <end position="748"/>
    </location>
</feature>
<feature type="domain" description="KANSL3 helical" evidence="2">
    <location>
        <begin position="103"/>
        <end position="226"/>
    </location>
</feature>
<feature type="compositionally biased region" description="Basic and acidic residues" evidence="1">
    <location>
        <begin position="573"/>
        <end position="582"/>
    </location>
</feature>
<sequence length="942" mass="102164">MSPPAGERDARRVGVSLLSQLSTHERELDLVCLDHSYAKPWSSHPDASNAKPARLLFIQPRRNLGFAIDVEQVVDVETRETVSCPLYDNAKARTVMNECERHVLFARTDADAPPPPDDWEEHITKQGWTASQNKLFNKVVKALQGDRLARLAHEGAATEPVLRRTAVDRSARRVRQALATVSWDVKLTQWLHATLVDSLSFPLLGSYLDILQTLKSKVPLLVDRMIAPAMNKTGTSSAEALALLLKRPWDPAVGVLSQHKPNKLPCSPLLLLAPSGPTNQAGHVSRRARFWNTQLCCLGKVLPVTFHTSSNWPGVSVGQCLEGMIGAIRSKILELQGHVPNRPIVLFGWNVGAVVACHVSLIEPVAAVVCLGLPLSTVDGERGEVDDALLDMRTPVLFVVGQNAVMGGPEATEEFREKLRAENSLVIVGSADDGLRISKAKKKLEGLTQSMVDRCIQDEIADFLGGVLLRAEPQAGGDPGEGDGERRRKGREVRRDLASELLDRPTSAFSCYHNPSLTSTGTEGVQSGSYNSVNVPRGKTVMLTRVARPGLVTALPGRTVMLRQPSSSHRRPHDSEVAEERVGRKHKRSESPNICGGFKRTRLEPLLGELTSPSTSRSPLMTSEGSLTAQCARSSVKGIADFLIGQSRTSRCSSPSLIGGQTGDRKSPLGHLNLSSRLLHQPSTQPTAASGVMPTGSLLQGLSFSFQDVTQTGTAQPTQQTEQVRDRNDSSDANSLGSEGSATKQSTILPCGVDLQTTADASVVTSTSPSDHNSTVTTLAVRDKPTVFGGDKSVNPTQQSHHLSVKKPNEVYDAATSTLQDKVLPDSNVPNGLLKLPDSKLSSTLDEPSAVMLPLLMSRSLWNLRHRYPLTRRQIFRHLALPNGGGEFQSGEKTLVMQEETEKQTARQMYVDIGASTITRLPFATLSQKTSPSFSNFSQIVL</sequence>
<proteinExistence type="predicted"/>
<evidence type="ECO:0000313" key="4">
    <source>
        <dbReference type="Proteomes" id="UP000694388"/>
    </source>
</evidence>
<protein>
    <submittedName>
        <fullName evidence="3">KAT8 regulatory NSL complex subunit 3</fullName>
    </submittedName>
</protein>
<dbReference type="InterPro" id="IPR029058">
    <property type="entry name" value="AB_hydrolase_fold"/>
</dbReference>
<dbReference type="GeneTree" id="ENSGT00390000007636"/>
<feature type="region of interest" description="Disordered" evidence="1">
    <location>
        <begin position="563"/>
        <end position="598"/>
    </location>
</feature>
<dbReference type="GO" id="GO:0044545">
    <property type="term" value="C:NSL complex"/>
    <property type="evidence" value="ECO:0007669"/>
    <property type="project" value="TreeGrafter"/>
</dbReference>
<dbReference type="GO" id="GO:0045944">
    <property type="term" value="P:positive regulation of transcription by RNA polymerase II"/>
    <property type="evidence" value="ECO:0007669"/>
    <property type="project" value="TreeGrafter"/>
</dbReference>
<dbReference type="PANTHER" id="PTHR13136">
    <property type="entry name" value="TESTIS DEVELOPMENT PROTEIN PRTD"/>
    <property type="match status" value="1"/>
</dbReference>
<feature type="compositionally biased region" description="Low complexity" evidence="1">
    <location>
        <begin position="710"/>
        <end position="722"/>
    </location>
</feature>